<dbReference type="AlphaFoldDB" id="A0A6B2L0C6"/>
<dbReference type="GO" id="GO:0051301">
    <property type="term" value="P:cell division"/>
    <property type="evidence" value="ECO:0007669"/>
    <property type="project" value="UniProtKB-KW"/>
</dbReference>
<dbReference type="InterPro" id="IPR036388">
    <property type="entry name" value="WH-like_DNA-bd_sf"/>
</dbReference>
<keyword evidence="3" id="KW-0132">Cell division</keyword>
<feature type="domain" description="Cullin family profile" evidence="8">
    <location>
        <begin position="261"/>
        <end position="459"/>
    </location>
</feature>
<evidence type="ECO:0000256" key="2">
    <source>
        <dbReference type="ARBA" id="ARBA00016068"/>
    </source>
</evidence>
<evidence type="ECO:0000256" key="6">
    <source>
        <dbReference type="ARBA" id="ARBA00023306"/>
    </source>
</evidence>
<dbReference type="GO" id="GO:0005680">
    <property type="term" value="C:anaphase-promoting complex"/>
    <property type="evidence" value="ECO:0007669"/>
    <property type="project" value="TreeGrafter"/>
</dbReference>
<accession>A0A6B2L0C6</accession>
<dbReference type="EMBL" id="GIBP01001481">
    <property type="protein sequence ID" value="NDV30450.1"/>
    <property type="molecule type" value="Transcribed_RNA"/>
</dbReference>
<dbReference type="InterPro" id="IPR014786">
    <property type="entry name" value="ANAPC2_C"/>
</dbReference>
<dbReference type="PANTHER" id="PTHR45957">
    <property type="entry name" value="ANAPHASE-PROMOTING COMPLEX SUBUNIT 2"/>
    <property type="match status" value="1"/>
</dbReference>
<dbReference type="SUPFAM" id="SSF75632">
    <property type="entry name" value="Cullin homology domain"/>
    <property type="match status" value="1"/>
</dbReference>
<sequence>MKMLCHDLFCLKLVNLVEEICSEILFEEISKMIQKSAQNSEEPYGPYLSEVVLPWVEDVVLEWLKIVLFPLHQDPQQSKQAFTRWKSKIEFYVYENFAKSKIAVLFDIIVDFPESIPAIKDLKKCLEETNLQLPLVKSLVSSFEKRLLLPGVTTESILEIYVSTILALRELDPSGALLEASGNPIRQYLKQRPDTVKCIVSQLTDDSTEGLGLFEELKKSTSTVQDVMDEDSNDEDPNTPWNPAPLHVIPGEEISNRQVSLDLISILVNIFGSKEPFVNQFTTTLGEKLLEIKDFDTEKELRNVELLKLKFGEQSLTNCEIMLKDMADSKRTNSYIHTNIKRTLKIEDFPINATIISGLFWPQLSEDKFTLPESVQNNIEIFNKEYAMFKKRTLHWKSTLGVVSLTLEMDGKALDFEVQPLQAAIIMLFQEKDNWTLAELEQKLEISATQIRRRINYWVGKGILIEPKAEFFQLSKNSGSVPSGVNHNDTELMEEVIEENEEEDDMFGETVDKFIIGMCRSFGAGLKTEEIHSKLSVFLPGYGGSTSIAELLKRLENMVKEGQLDCNNGLFQAI</sequence>
<keyword evidence="6" id="KW-0131">Cell cycle</keyword>
<dbReference type="GO" id="GO:0070979">
    <property type="term" value="P:protein K11-linked ubiquitination"/>
    <property type="evidence" value="ECO:0007669"/>
    <property type="project" value="TreeGrafter"/>
</dbReference>
<evidence type="ECO:0000256" key="1">
    <source>
        <dbReference type="ARBA" id="ARBA00004906"/>
    </source>
</evidence>
<evidence type="ECO:0000313" key="9">
    <source>
        <dbReference type="EMBL" id="NDV30450.1"/>
    </source>
</evidence>
<dbReference type="GO" id="GO:0031625">
    <property type="term" value="F:ubiquitin protein ligase binding"/>
    <property type="evidence" value="ECO:0007669"/>
    <property type="project" value="InterPro"/>
</dbReference>
<proteinExistence type="inferred from homology"/>
<dbReference type="Gene3D" id="3.30.230.130">
    <property type="entry name" value="Cullin, Chain C, Domain 2"/>
    <property type="match status" value="1"/>
</dbReference>
<dbReference type="GO" id="GO:0006511">
    <property type="term" value="P:ubiquitin-dependent protein catabolic process"/>
    <property type="evidence" value="ECO:0007669"/>
    <property type="project" value="InterPro"/>
</dbReference>
<dbReference type="InterPro" id="IPR044554">
    <property type="entry name" value="ANAPC2"/>
</dbReference>
<dbReference type="InterPro" id="IPR057975">
    <property type="entry name" value="TPR_ANAPC2"/>
</dbReference>
<dbReference type="SMART" id="SM00182">
    <property type="entry name" value="CULLIN"/>
    <property type="match status" value="1"/>
</dbReference>
<keyword evidence="5" id="KW-0833">Ubl conjugation pathway</keyword>
<comment type="pathway">
    <text evidence="1">Protein modification; protein ubiquitination.</text>
</comment>
<dbReference type="PANTHER" id="PTHR45957:SF1">
    <property type="entry name" value="ANAPHASE-PROMOTING COMPLEX SUBUNIT 2"/>
    <property type="match status" value="1"/>
</dbReference>
<dbReference type="Pfam" id="PF25773">
    <property type="entry name" value="TPR_ANAPC2"/>
    <property type="match status" value="1"/>
</dbReference>
<dbReference type="InterPro" id="IPR036317">
    <property type="entry name" value="Cullin_homology_sf"/>
</dbReference>
<dbReference type="InterPro" id="IPR016158">
    <property type="entry name" value="Cullin_homology"/>
</dbReference>
<name>A0A6B2L0C6_9EUKA</name>
<dbReference type="Gene3D" id="1.20.1310.10">
    <property type="entry name" value="Cullin Repeats"/>
    <property type="match status" value="1"/>
</dbReference>
<evidence type="ECO:0000256" key="4">
    <source>
        <dbReference type="ARBA" id="ARBA00022776"/>
    </source>
</evidence>
<organism evidence="9">
    <name type="scientific">Arcella intermedia</name>
    <dbReference type="NCBI Taxonomy" id="1963864"/>
    <lineage>
        <taxon>Eukaryota</taxon>
        <taxon>Amoebozoa</taxon>
        <taxon>Tubulinea</taxon>
        <taxon>Elardia</taxon>
        <taxon>Arcellinida</taxon>
        <taxon>Sphaerothecina</taxon>
        <taxon>Arcellidae</taxon>
        <taxon>Arcella</taxon>
    </lineage>
</organism>
<dbReference type="Gene3D" id="1.10.10.10">
    <property type="entry name" value="Winged helix-like DNA-binding domain superfamily/Winged helix DNA-binding domain"/>
    <property type="match status" value="1"/>
</dbReference>
<dbReference type="GO" id="GO:0007091">
    <property type="term" value="P:metaphase/anaphase transition of mitotic cell cycle"/>
    <property type="evidence" value="ECO:0007669"/>
    <property type="project" value="TreeGrafter"/>
</dbReference>
<evidence type="ECO:0000259" key="8">
    <source>
        <dbReference type="PROSITE" id="PS50069"/>
    </source>
</evidence>
<dbReference type="InterPro" id="IPR059120">
    <property type="entry name" value="Cullin-like_AB"/>
</dbReference>
<dbReference type="Pfam" id="PF26557">
    <property type="entry name" value="Cullin_AB"/>
    <property type="match status" value="1"/>
</dbReference>
<dbReference type="Pfam" id="PF08672">
    <property type="entry name" value="ANAPC2"/>
    <property type="match status" value="1"/>
</dbReference>
<evidence type="ECO:0000256" key="3">
    <source>
        <dbReference type="ARBA" id="ARBA00022618"/>
    </source>
</evidence>
<keyword evidence="4" id="KW-0498">Mitosis</keyword>
<protein>
    <recommendedName>
        <fullName evidence="2">Anaphase-promoting complex subunit 2</fullName>
    </recommendedName>
</protein>
<dbReference type="PROSITE" id="PS50069">
    <property type="entry name" value="CULLIN_2"/>
    <property type="match status" value="1"/>
</dbReference>
<evidence type="ECO:0000256" key="5">
    <source>
        <dbReference type="ARBA" id="ARBA00022786"/>
    </source>
</evidence>
<evidence type="ECO:0000256" key="7">
    <source>
        <dbReference type="PROSITE-ProRule" id="PRU00330"/>
    </source>
</evidence>
<reference evidence="9" key="1">
    <citation type="journal article" date="2020" name="J. Eukaryot. Microbiol.">
        <title>De novo Sequencing, Assembly and Annotation of the Transcriptome for the Free-Living Testate Amoeba Arcella intermedia.</title>
        <authorList>
            <person name="Ribeiro G.M."/>
            <person name="Porfirio-Sousa A.L."/>
            <person name="Maurer-Alcala X.X."/>
            <person name="Katz L.A."/>
            <person name="Lahr D.J.G."/>
        </authorList>
    </citation>
    <scope>NUCLEOTIDE SEQUENCE</scope>
</reference>
<comment type="similarity">
    <text evidence="7">Belongs to the cullin family.</text>
</comment>
<dbReference type="UniPathway" id="UPA00143"/>